<keyword evidence="1" id="KW-0812">Transmembrane</keyword>
<proteinExistence type="predicted"/>
<feature type="transmembrane region" description="Helical" evidence="1">
    <location>
        <begin position="87"/>
        <end position="107"/>
    </location>
</feature>
<keyword evidence="1" id="KW-0472">Membrane</keyword>
<reference evidence="2 3" key="1">
    <citation type="journal article" date="2020" name="Microorganisms">
        <title>Osmotic Adaptation and Compatible Solute Biosynthesis of Phototrophic Bacteria as Revealed from Genome Analyses.</title>
        <authorList>
            <person name="Imhoff J.F."/>
            <person name="Rahn T."/>
            <person name="Kunzel S."/>
            <person name="Keller A."/>
            <person name="Neulinger S.C."/>
        </authorList>
    </citation>
    <scope>NUCLEOTIDE SEQUENCE [LARGE SCALE GENOMIC DNA]</scope>
    <source>
        <strain evidence="2 3">DSM 6210</strain>
    </source>
</reference>
<gene>
    <name evidence="2" type="ORF">CKO31_14440</name>
</gene>
<keyword evidence="1" id="KW-1133">Transmembrane helix</keyword>
<evidence type="ECO:0008006" key="4">
    <source>
        <dbReference type="Google" id="ProtNLM"/>
    </source>
</evidence>
<keyword evidence="3" id="KW-1185">Reference proteome</keyword>
<evidence type="ECO:0000313" key="3">
    <source>
        <dbReference type="Proteomes" id="UP000748752"/>
    </source>
</evidence>
<evidence type="ECO:0000256" key="1">
    <source>
        <dbReference type="SAM" id="Phobius"/>
    </source>
</evidence>
<accession>A0ABS1CJ04</accession>
<dbReference type="EMBL" id="NRRV01000035">
    <property type="protein sequence ID" value="MBK1631911.1"/>
    <property type="molecule type" value="Genomic_DNA"/>
</dbReference>
<protein>
    <recommendedName>
        <fullName evidence="4">DUF2178 domain-containing protein</fullName>
    </recommendedName>
</protein>
<comment type="caution">
    <text evidence="2">The sequence shown here is derived from an EMBL/GenBank/DDBJ whole genome shotgun (WGS) entry which is preliminary data.</text>
</comment>
<dbReference type="RefSeq" id="WP_200238877.1">
    <property type="nucleotide sequence ID" value="NZ_NRRV01000035.1"/>
</dbReference>
<feature type="transmembrane region" description="Helical" evidence="1">
    <location>
        <begin position="55"/>
        <end position="75"/>
    </location>
</feature>
<name>A0ABS1CJ04_9GAMM</name>
<evidence type="ECO:0000313" key="2">
    <source>
        <dbReference type="EMBL" id="MBK1631911.1"/>
    </source>
</evidence>
<organism evidence="2 3">
    <name type="scientific">Thiohalocapsa halophila</name>
    <dbReference type="NCBI Taxonomy" id="69359"/>
    <lineage>
        <taxon>Bacteria</taxon>
        <taxon>Pseudomonadati</taxon>
        <taxon>Pseudomonadota</taxon>
        <taxon>Gammaproteobacteria</taxon>
        <taxon>Chromatiales</taxon>
        <taxon>Chromatiaceae</taxon>
        <taxon>Thiohalocapsa</taxon>
    </lineage>
</organism>
<dbReference type="Proteomes" id="UP000748752">
    <property type="component" value="Unassembled WGS sequence"/>
</dbReference>
<sequence length="118" mass="12951">MRYYLGAVCLIIGVWYIYAAINHRKKVLAARERAAASGHEQKIDPALASVGTTMLPFYAMYGAFASLLLVGGYFLSDLKLYLSVVDLFGLLVLVVGYSVFMVMKIAYSKLGLDMSQPA</sequence>